<proteinExistence type="predicted"/>
<evidence type="ECO:0000259" key="2">
    <source>
        <dbReference type="Pfam" id="PF20148"/>
    </source>
</evidence>
<gene>
    <name evidence="4" type="ORF">DW753_11850</name>
</gene>
<organism evidence="4 5">
    <name type="scientific">Agathobacter rectalis</name>
    <dbReference type="NCBI Taxonomy" id="39491"/>
    <lineage>
        <taxon>Bacteria</taxon>
        <taxon>Bacillati</taxon>
        <taxon>Bacillota</taxon>
        <taxon>Clostridia</taxon>
        <taxon>Lachnospirales</taxon>
        <taxon>Lachnospiraceae</taxon>
        <taxon>Agathobacter</taxon>
    </lineage>
</organism>
<dbReference type="PANTHER" id="PTHR32305">
    <property type="match status" value="1"/>
</dbReference>
<protein>
    <recommendedName>
        <fullName evidence="6">Cell wall-associated polypeptide CWBP200</fullName>
    </recommendedName>
</protein>
<evidence type="ECO:0000256" key="1">
    <source>
        <dbReference type="ARBA" id="ARBA00022737"/>
    </source>
</evidence>
<reference evidence="4 5" key="1">
    <citation type="submission" date="2018-08" db="EMBL/GenBank/DDBJ databases">
        <title>A genome reference for cultivated species of the human gut microbiota.</title>
        <authorList>
            <person name="Zou Y."/>
            <person name="Xue W."/>
            <person name="Luo G."/>
        </authorList>
    </citation>
    <scope>NUCLEOTIDE SEQUENCE [LARGE SCALE GENOMIC DNA]</scope>
    <source>
        <strain evidence="4 5">AM29-10</strain>
    </source>
</reference>
<dbReference type="Proteomes" id="UP000285290">
    <property type="component" value="Unassembled WGS sequence"/>
</dbReference>
<evidence type="ECO:0000313" key="4">
    <source>
        <dbReference type="EMBL" id="RHE31104.1"/>
    </source>
</evidence>
<dbReference type="NCBIfam" id="TIGR01643">
    <property type="entry name" value="YD_repeat_2x"/>
    <property type="match status" value="11"/>
</dbReference>
<sequence>MIRDFSNSAKKKLLEYVKDATETTLWRKIGDRIGDAGLQIQYWFGALSISKYIDNLDAYHKKIIDKNNTTSQRIEEIFTNVKNIDTRYQGGLQQNVNFSESVINFINDLANTIDPNGGNMDMQKMNAALAASLEKIQEAKLSREKAIEDSLLGTDPDAVETSIDPVNLSTGNFIYDFEDLAIDGEIPLSFHRYYNSKDSRISVLGKSFRHNYEIYLNVNDDGEVDIIMEDGQHKVFAVENGVYYGKNTATDFLTSDKQHFYLKDVDDNTYIFDKDKKLIRIENRNNLGISLTYDEDKLLIKVVNDYGDCLNYEYDEKTNLLARVFDHTGRDVVITYSDEKRIKTVCSALGKNISYEYASNGRIKDIVNSQKIHTAENVYDKKFRVIRQLFSDGGSMSFEYDDENHTVTQTERNGVQTIFVHDGQYRNTEIRYADGTVEKFVYNDKNQCIKYTDRLGRIQRMSYDNRGNLIQKIDALKRRLNMTYDASGRLLSMSINGIQKVKNVYDAKGNLVRTEDSTGNGVTVINDKHGRPIERQYSDGSRSAVTYDAKGNISTLTNQIGGTIAYFYDELNRVVKVVDAKGNESKFEYNEAGNIVKETNALGNSRCYAYNGNGLIEEMVDYNGAKTVQHYNAINKVEKVVDPLGHETCYEYDKMWNVSAVVLPNGAKSLYEYNQDNHMSRMTDALGNKTEFRYDVNGKCIAETDCMGSKEFSYDVVGRLVQVKEPNGGITKYEYDAEDHVIHIIDPMNNEVHLEYDKVGNLLVERNNLGEMRIYTYTTLGNIDTVTDESGLIIKYKYLPGEEKIQEILYPDGNSEKYEYDLNGNVIAYTDVMGNKRCHTYDALNRLILTEEADGDRKIYSYDEVGNVISVTDCKGNSSHYIYSKKNELLKTIDALGNETEYEYDANSNLVKIVQKGKDSDCNEVVTCYERDILGRVVGIIDSVGAEERYTYNGKGYLTEKIDKEGYLTQYGYTPSGDVDHIQYADGKEVFLSYNVLRQLEEIKDWVGTTTIKNDAVGRALNIVYPDGKEVSYAYNVSGQRTSITYPNGETVKYSYDEFKRLTSLEEANNITTYEYDQYSHLRLKTMPNGVSTEYSYDNRGLLASLTNKDANGILDRYFYKYDCEGNKTEIIKSRRNMPQENGHYTYCYDPLRKLTSVHKDGNLLHAYEYDAHGNRIRMTTKDGVTNYQYNKLNQLISKIDSNGNEKYIYDSRGNLSQIDCNGQTKHTFVYGVTNRLTEARNADGAYAKYEYSGLGHRIGVMQQMGPNDPEVQIRYVLDITKQYNNILQKEEAGETQTYLFDSKVSGMIHDNGMRSYFLHDDLGSPIRLLKPEGDVLESYAYDEFGCDVGYTPSQFHSFGYTGYQKDRVTGIYYAQAREYMPVIARFAARDFVKGQQDDPLSMNEYIYCRDNPTEYADENGLFVLSTLAIISVGAAVGALTSAGVNAVSQGIKIAKGEQEEFQWGSLAGSAVEGAVVGGVAAIPGLGTVAAAALTVTAGGVGAAANSAISQGIDEGKVDGKKVAEDAVIGAVVSGAFYGIGKGVKALKGKFSKTKMPTTKSTKDLYEDTIKGLKKNETKMDAIEAAGKKASSLTRKTQQRLLSERNSLLKKYGLEKLKSGFFSSKSGFSGVVDSVKKYAFMIFGIKTTKSIVKDLLKGMCPIYTSEDEQTLVEYMEDYFGTLYGKVTGKCPLYS</sequence>
<dbReference type="EMBL" id="QSKC01000016">
    <property type="protein sequence ID" value="RHE31104.1"/>
    <property type="molecule type" value="Genomic_DNA"/>
</dbReference>
<comment type="caution">
    <text evidence="4">The sequence shown here is derived from an EMBL/GenBank/DDBJ whole genome shotgun (WGS) entry which is preliminary data.</text>
</comment>
<name>A0A414IRL1_9FIRM</name>
<dbReference type="Pfam" id="PF25023">
    <property type="entry name" value="TEN_YD-shell"/>
    <property type="match status" value="3"/>
</dbReference>
<feature type="domain" description="DUF6531" evidence="2">
    <location>
        <begin position="164"/>
        <end position="236"/>
    </location>
</feature>
<dbReference type="InterPro" id="IPR006530">
    <property type="entry name" value="YD"/>
</dbReference>
<dbReference type="Gene3D" id="2.180.10.10">
    <property type="entry name" value="RHS repeat-associated core"/>
    <property type="match status" value="4"/>
</dbReference>
<dbReference type="InterPro" id="IPR031325">
    <property type="entry name" value="RHS_repeat"/>
</dbReference>
<keyword evidence="1" id="KW-0677">Repeat</keyword>
<accession>A0A414IRL1</accession>
<evidence type="ECO:0000313" key="5">
    <source>
        <dbReference type="Proteomes" id="UP000285290"/>
    </source>
</evidence>
<dbReference type="InterPro" id="IPR056823">
    <property type="entry name" value="TEN-like_YD-shell"/>
</dbReference>
<dbReference type="InterPro" id="IPR045351">
    <property type="entry name" value="DUF6531"/>
</dbReference>
<dbReference type="NCBIfam" id="TIGR03696">
    <property type="entry name" value="Rhs_assc_core"/>
    <property type="match status" value="1"/>
</dbReference>
<dbReference type="InterPro" id="IPR050708">
    <property type="entry name" value="T6SS_VgrG/RHS"/>
</dbReference>
<dbReference type="Pfam" id="PF20148">
    <property type="entry name" value="DUF6531"/>
    <property type="match status" value="1"/>
</dbReference>
<evidence type="ECO:0000259" key="3">
    <source>
        <dbReference type="Pfam" id="PF25023"/>
    </source>
</evidence>
<feature type="domain" description="Teneurin-like YD-shell" evidence="3">
    <location>
        <begin position="947"/>
        <end position="1080"/>
    </location>
</feature>
<dbReference type="PANTHER" id="PTHR32305:SF15">
    <property type="entry name" value="PROTEIN RHSA-RELATED"/>
    <property type="match status" value="1"/>
</dbReference>
<dbReference type="Pfam" id="PF05593">
    <property type="entry name" value="RHS_repeat"/>
    <property type="match status" value="1"/>
</dbReference>
<evidence type="ECO:0008006" key="6">
    <source>
        <dbReference type="Google" id="ProtNLM"/>
    </source>
</evidence>
<feature type="domain" description="Teneurin-like YD-shell" evidence="3">
    <location>
        <begin position="1121"/>
        <end position="1413"/>
    </location>
</feature>
<feature type="domain" description="Teneurin-like YD-shell" evidence="3">
    <location>
        <begin position="673"/>
        <end position="762"/>
    </location>
</feature>
<dbReference type="InterPro" id="IPR022385">
    <property type="entry name" value="Rhs_assc_core"/>
</dbReference>
<dbReference type="RefSeq" id="WP_117997907.1">
    <property type="nucleotide sequence ID" value="NZ_QRWI01000016.1"/>
</dbReference>